<dbReference type="PANTHER" id="PTHR32089:SF112">
    <property type="entry name" value="LYSOZYME-LIKE PROTEIN-RELATED"/>
    <property type="match status" value="1"/>
</dbReference>
<keyword evidence="6" id="KW-0472">Membrane</keyword>
<proteinExistence type="inferred from homology"/>
<keyword evidence="6" id="KW-1133">Transmembrane helix</keyword>
<dbReference type="PROSITE" id="PS50885">
    <property type="entry name" value="HAMP"/>
    <property type="match status" value="1"/>
</dbReference>
<evidence type="ECO:0000256" key="1">
    <source>
        <dbReference type="ARBA" id="ARBA00004370"/>
    </source>
</evidence>
<comment type="similarity">
    <text evidence="3">Belongs to the methyl-accepting chemotaxis (MCP) protein family.</text>
</comment>
<feature type="domain" description="HAMP" evidence="8">
    <location>
        <begin position="92"/>
        <end position="146"/>
    </location>
</feature>
<organism evidence="9 10">
    <name type="scientific">Motiliproteus coralliicola</name>
    <dbReference type="NCBI Taxonomy" id="2283196"/>
    <lineage>
        <taxon>Bacteria</taxon>
        <taxon>Pseudomonadati</taxon>
        <taxon>Pseudomonadota</taxon>
        <taxon>Gammaproteobacteria</taxon>
        <taxon>Oceanospirillales</taxon>
        <taxon>Oceanospirillaceae</taxon>
        <taxon>Motiliproteus</taxon>
    </lineage>
</organism>
<gene>
    <name evidence="9" type="ORF">DV711_04795</name>
</gene>
<comment type="caution">
    <text evidence="9">The sequence shown here is derived from an EMBL/GenBank/DDBJ whole genome shotgun (WGS) entry which is preliminary data.</text>
</comment>
<evidence type="ECO:0000256" key="5">
    <source>
        <dbReference type="SAM" id="Coils"/>
    </source>
</evidence>
<sequence length="597" mass="66887">MSLYKNIEKSLFFTLTRKIVGNVVFLLLMQLLILWLFFSNNSAIQDALEKYPADNVLAQQVQAIADDSSIYISVLAVLSLGACLFLIFFMRHLFLRPIRTITEILRAISEQNGDISRTLPVDTHDEIADLSTGYNEFATNLRGIIAKIRRRSVKVALGSTQLSQVIAQAHKNVTEQEEHAKFVFESSSQATVAIDGIAQHTSTIADQNSQNLQEAQASVKELEHVVEQIQQVTALVGSFHETVVQLSTNSDNIANIVGMVQEFSEQTNLLALNAAIEAARAGEHGRGFAVVADEVRNLSQKVSKATDEIGTNITQMTSLVANTKQGTEEIQEFTNSTQSVVESTSTQFHKMVSDFETVNSQLTEISAAIEELSATNRESHQHVTRISELSQQVSANIDRSQSFSDELELSTEQIQELLSRFIIGYGGFERIILQAREWSDQVSNAFEELGNQGINLFDHNYKPVPNTNPQKYSIGNLDTIERKMQPLYDSFIKQCPEFIYAVAIDKNCYLPVHHSHVSQPLSGDFNTDNMKSRHQRIFKGNRAEQRRAVNTEPFLLQTFIRDTGEILNDLAVPIYVKGQHWGNLIMGFKPECLLDDK</sequence>
<keyword evidence="10" id="KW-1185">Reference proteome</keyword>
<dbReference type="EMBL" id="QQOH01000001">
    <property type="protein sequence ID" value="RDE24903.1"/>
    <property type="molecule type" value="Genomic_DNA"/>
</dbReference>
<dbReference type="OrthoDB" id="2489132at2"/>
<dbReference type="Pfam" id="PF00015">
    <property type="entry name" value="MCPsignal"/>
    <property type="match status" value="1"/>
</dbReference>
<keyword evidence="2 4" id="KW-0807">Transducer</keyword>
<dbReference type="InterPro" id="IPR003660">
    <property type="entry name" value="HAMP_dom"/>
</dbReference>
<name>A0A369WUU8_9GAMM</name>
<keyword evidence="5" id="KW-0175">Coiled coil</keyword>
<evidence type="ECO:0000256" key="3">
    <source>
        <dbReference type="ARBA" id="ARBA00029447"/>
    </source>
</evidence>
<feature type="transmembrane region" description="Helical" evidence="6">
    <location>
        <begin position="20"/>
        <end position="38"/>
    </location>
</feature>
<evidence type="ECO:0000256" key="4">
    <source>
        <dbReference type="PROSITE-ProRule" id="PRU00284"/>
    </source>
</evidence>
<protein>
    <submittedName>
        <fullName evidence="9">Methyl-accepting chemotaxis protein</fullName>
    </submittedName>
</protein>
<dbReference type="RefSeq" id="WP_114694495.1">
    <property type="nucleotide sequence ID" value="NZ_QQOH01000001.1"/>
</dbReference>
<dbReference type="GO" id="GO:0016020">
    <property type="term" value="C:membrane"/>
    <property type="evidence" value="ECO:0007669"/>
    <property type="project" value="UniProtKB-SubCell"/>
</dbReference>
<feature type="transmembrane region" description="Helical" evidence="6">
    <location>
        <begin position="70"/>
        <end position="89"/>
    </location>
</feature>
<dbReference type="InterPro" id="IPR004089">
    <property type="entry name" value="MCPsignal_dom"/>
</dbReference>
<dbReference type="SMART" id="SM00304">
    <property type="entry name" value="HAMP"/>
    <property type="match status" value="1"/>
</dbReference>
<dbReference type="CDD" id="cd11386">
    <property type="entry name" value="MCP_signal"/>
    <property type="match status" value="1"/>
</dbReference>
<dbReference type="GO" id="GO:0006935">
    <property type="term" value="P:chemotaxis"/>
    <property type="evidence" value="ECO:0007669"/>
    <property type="project" value="UniProtKB-ARBA"/>
</dbReference>
<keyword evidence="6" id="KW-0812">Transmembrane</keyword>
<dbReference type="AlphaFoldDB" id="A0A369WUU8"/>
<dbReference type="PROSITE" id="PS50111">
    <property type="entry name" value="CHEMOTAXIS_TRANSDUC_2"/>
    <property type="match status" value="1"/>
</dbReference>
<dbReference type="PANTHER" id="PTHR32089">
    <property type="entry name" value="METHYL-ACCEPTING CHEMOTAXIS PROTEIN MCPB"/>
    <property type="match status" value="1"/>
</dbReference>
<dbReference type="GO" id="GO:0007165">
    <property type="term" value="P:signal transduction"/>
    <property type="evidence" value="ECO:0007669"/>
    <property type="project" value="UniProtKB-KW"/>
</dbReference>
<evidence type="ECO:0000313" key="9">
    <source>
        <dbReference type="EMBL" id="RDE24903.1"/>
    </source>
</evidence>
<accession>A0A369WUU8</accession>
<dbReference type="CDD" id="cd06225">
    <property type="entry name" value="HAMP"/>
    <property type="match status" value="1"/>
</dbReference>
<dbReference type="SMART" id="SM00283">
    <property type="entry name" value="MA"/>
    <property type="match status" value="1"/>
</dbReference>
<evidence type="ECO:0000313" key="10">
    <source>
        <dbReference type="Proteomes" id="UP000253769"/>
    </source>
</evidence>
<feature type="coiled-coil region" evidence="5">
    <location>
        <begin position="205"/>
        <end position="232"/>
    </location>
</feature>
<dbReference type="Proteomes" id="UP000253769">
    <property type="component" value="Unassembled WGS sequence"/>
</dbReference>
<evidence type="ECO:0000259" key="7">
    <source>
        <dbReference type="PROSITE" id="PS50111"/>
    </source>
</evidence>
<comment type="subcellular location">
    <subcellularLocation>
        <location evidence="1">Membrane</location>
    </subcellularLocation>
</comment>
<reference evidence="9 10" key="1">
    <citation type="submission" date="2018-07" db="EMBL/GenBank/DDBJ databases">
        <title>Motiliproteus coralliicola sp. nov., a bacterium isolated from Coral.</title>
        <authorList>
            <person name="Wang G."/>
        </authorList>
    </citation>
    <scope>NUCLEOTIDE SEQUENCE [LARGE SCALE GENOMIC DNA]</scope>
    <source>
        <strain evidence="9 10">C34</strain>
    </source>
</reference>
<dbReference type="Gene3D" id="1.10.287.950">
    <property type="entry name" value="Methyl-accepting chemotaxis protein"/>
    <property type="match status" value="1"/>
</dbReference>
<evidence type="ECO:0000256" key="6">
    <source>
        <dbReference type="SAM" id="Phobius"/>
    </source>
</evidence>
<dbReference type="Pfam" id="PF00672">
    <property type="entry name" value="HAMP"/>
    <property type="match status" value="1"/>
</dbReference>
<evidence type="ECO:0000256" key="2">
    <source>
        <dbReference type="ARBA" id="ARBA00023224"/>
    </source>
</evidence>
<dbReference type="SUPFAM" id="SSF58104">
    <property type="entry name" value="Methyl-accepting chemotaxis protein (MCP) signaling domain"/>
    <property type="match status" value="1"/>
</dbReference>
<feature type="domain" description="Methyl-accepting transducer" evidence="7">
    <location>
        <begin position="151"/>
        <end position="387"/>
    </location>
</feature>
<evidence type="ECO:0000259" key="8">
    <source>
        <dbReference type="PROSITE" id="PS50885"/>
    </source>
</evidence>